<keyword evidence="1" id="KW-0479">Metal-binding</keyword>
<reference evidence="5 6" key="1">
    <citation type="journal article" date="2007" name="Nature">
        <title>Light stimulates growth of proteorhodopsin-containing marine Flavobacteria.</title>
        <authorList>
            <person name="Gomez-Consarnau L."/>
            <person name="Gonzalez J.M."/>
            <person name="Coll-Llado M."/>
            <person name="Gourdon P."/>
            <person name="Pascher T."/>
            <person name="Neutze R."/>
            <person name="Pedros-Alio C."/>
            <person name="Pinhassi J."/>
        </authorList>
    </citation>
    <scope>NUCLEOTIDE SEQUENCE [LARGE SCALE GENOMIC DNA]</scope>
    <source>
        <strain evidence="5 6">MED217</strain>
    </source>
</reference>
<dbReference type="GO" id="GO:0009245">
    <property type="term" value="P:lipid A biosynthetic process"/>
    <property type="evidence" value="ECO:0007669"/>
    <property type="project" value="TreeGrafter"/>
</dbReference>
<dbReference type="AlphaFoldDB" id="A3XHT4"/>
<evidence type="ECO:0000256" key="2">
    <source>
        <dbReference type="ARBA" id="ARBA00022801"/>
    </source>
</evidence>
<organism evidence="5 6">
    <name type="scientific">Leeuwenhoekiella blandensis (strain CECT 7118 / CCUG 51940 / KCTC 22103 / MED217)</name>
    <name type="common">Flavobacterium sp. (strain MED217)</name>
    <dbReference type="NCBI Taxonomy" id="398720"/>
    <lineage>
        <taxon>Bacteria</taxon>
        <taxon>Pseudomonadati</taxon>
        <taxon>Bacteroidota</taxon>
        <taxon>Flavobacteriia</taxon>
        <taxon>Flavobacteriales</taxon>
        <taxon>Flavobacteriaceae</taxon>
        <taxon>Leeuwenhoekiella</taxon>
    </lineage>
</organism>
<name>A3XHT4_LEEBM</name>
<dbReference type="STRING" id="398720.MED217_16495"/>
<gene>
    <name evidence="5" type="ORF">MED217_16495</name>
</gene>
<dbReference type="RefSeq" id="WP_009781639.1">
    <property type="nucleotide sequence ID" value="NZ_CH672395.1"/>
</dbReference>
<dbReference type="InterPro" id="IPR004843">
    <property type="entry name" value="Calcineurin-like_PHP"/>
</dbReference>
<feature type="transmembrane region" description="Helical" evidence="3">
    <location>
        <begin position="33"/>
        <end position="52"/>
    </location>
</feature>
<dbReference type="EMBL" id="AANC01000001">
    <property type="protein sequence ID" value="EAQ51160.1"/>
    <property type="molecule type" value="Genomic_DNA"/>
</dbReference>
<accession>A3XHT4</accession>
<evidence type="ECO:0000313" key="5">
    <source>
        <dbReference type="EMBL" id="EAQ51160.1"/>
    </source>
</evidence>
<keyword evidence="3" id="KW-1133">Transmembrane helix</keyword>
<dbReference type="GO" id="GO:0046872">
    <property type="term" value="F:metal ion binding"/>
    <property type="evidence" value="ECO:0007669"/>
    <property type="project" value="UniProtKB-KW"/>
</dbReference>
<dbReference type="PANTHER" id="PTHR31302">
    <property type="entry name" value="TRANSMEMBRANE PROTEIN WITH METALLOPHOSPHOESTERASE DOMAIN-RELATED"/>
    <property type="match status" value="1"/>
</dbReference>
<protein>
    <submittedName>
        <fullName evidence="5">Putative membrane protein</fullName>
    </submittedName>
</protein>
<dbReference type="InterPro" id="IPR029052">
    <property type="entry name" value="Metallo-depent_PP-like"/>
</dbReference>
<sequence>MRWLIFIIFYILIDIYAFQVFRTFSKSIWLNGIYIALSVGVLAVLIYTLTHLDRSNGITIDEMYVLGWFLVFFVPKLILIVFMFGEDIIRVLAGVFSAVSGKESFHLPSRRKFISAIALGIAAVPFASLIYGMYKGKYRYRVLSYELEFDDLPEAFDGYKITQISDVHSGSFDAAEKIAYGVDLINEQQSDVILFTGDLVNNFASEMNEWTPLFSKLKAKDGVYSVLGNHDYGDYADWETQTAKAQNLQDLKELQAKMGWKLLLNEHRWLEKNGQRIALVGVENWGAGFKQAGDIDKASAGLKASDFKVLMSHDPSYWSERLKEDPKNFQLTLSGHTHGMQFGIEIPGFIRWSPVQYRYENWAGIYKEAGRILNVNRGFGYLGYPGRVGIWPEVTVITLKSKALG</sequence>
<evidence type="ECO:0000313" key="6">
    <source>
        <dbReference type="Proteomes" id="UP000001601"/>
    </source>
</evidence>
<dbReference type="SUPFAM" id="SSF56300">
    <property type="entry name" value="Metallo-dependent phosphatases"/>
    <property type="match status" value="1"/>
</dbReference>
<comment type="caution">
    <text evidence="5">The sequence shown here is derived from an EMBL/GenBank/DDBJ whole genome shotgun (WGS) entry which is preliminary data.</text>
</comment>
<feature type="domain" description="Calcineurin-like phosphoesterase" evidence="4">
    <location>
        <begin position="160"/>
        <end position="339"/>
    </location>
</feature>
<evidence type="ECO:0000256" key="3">
    <source>
        <dbReference type="SAM" id="Phobius"/>
    </source>
</evidence>
<evidence type="ECO:0000259" key="4">
    <source>
        <dbReference type="Pfam" id="PF00149"/>
    </source>
</evidence>
<dbReference type="eggNOG" id="COG1408">
    <property type="taxonomic scope" value="Bacteria"/>
</dbReference>
<feature type="transmembrane region" description="Helical" evidence="3">
    <location>
        <begin position="113"/>
        <end position="134"/>
    </location>
</feature>
<dbReference type="Pfam" id="PF00149">
    <property type="entry name" value="Metallophos"/>
    <property type="match status" value="1"/>
</dbReference>
<proteinExistence type="predicted"/>
<dbReference type="OrthoDB" id="9780884at2"/>
<dbReference type="GO" id="GO:0016020">
    <property type="term" value="C:membrane"/>
    <property type="evidence" value="ECO:0007669"/>
    <property type="project" value="GOC"/>
</dbReference>
<dbReference type="Gene3D" id="3.60.21.10">
    <property type="match status" value="1"/>
</dbReference>
<evidence type="ECO:0000256" key="1">
    <source>
        <dbReference type="ARBA" id="ARBA00022723"/>
    </source>
</evidence>
<dbReference type="GO" id="GO:0008758">
    <property type="term" value="F:UDP-2,3-diacylglucosamine hydrolase activity"/>
    <property type="evidence" value="ECO:0007669"/>
    <property type="project" value="TreeGrafter"/>
</dbReference>
<keyword evidence="3" id="KW-0472">Membrane</keyword>
<dbReference type="PANTHER" id="PTHR31302:SF31">
    <property type="entry name" value="PHOSPHODIESTERASE YAEI"/>
    <property type="match status" value="1"/>
</dbReference>
<dbReference type="InterPro" id="IPR051158">
    <property type="entry name" value="Metallophosphoesterase_sf"/>
</dbReference>
<dbReference type="HOGENOM" id="CLU_025443_6_0_10"/>
<keyword evidence="2" id="KW-0378">Hydrolase</keyword>
<keyword evidence="3" id="KW-0812">Transmembrane</keyword>
<dbReference type="CDD" id="cd07385">
    <property type="entry name" value="MPP_YkuE_C"/>
    <property type="match status" value="1"/>
</dbReference>
<keyword evidence="6" id="KW-1185">Reference proteome</keyword>
<dbReference type="Proteomes" id="UP000001601">
    <property type="component" value="Unassembled WGS sequence"/>
</dbReference>
<feature type="transmembrane region" description="Helical" evidence="3">
    <location>
        <begin position="64"/>
        <end position="84"/>
    </location>
</feature>